<comment type="caution">
    <text evidence="1">The sequence shown here is derived from an EMBL/GenBank/DDBJ whole genome shotgun (WGS) entry which is preliminary data.</text>
</comment>
<gene>
    <name evidence="1" type="ORF">GUJ93_ZPchr0001g32545</name>
</gene>
<organism evidence="1 2">
    <name type="scientific">Zizania palustris</name>
    <name type="common">Northern wild rice</name>
    <dbReference type="NCBI Taxonomy" id="103762"/>
    <lineage>
        <taxon>Eukaryota</taxon>
        <taxon>Viridiplantae</taxon>
        <taxon>Streptophyta</taxon>
        <taxon>Embryophyta</taxon>
        <taxon>Tracheophyta</taxon>
        <taxon>Spermatophyta</taxon>
        <taxon>Magnoliopsida</taxon>
        <taxon>Liliopsida</taxon>
        <taxon>Poales</taxon>
        <taxon>Poaceae</taxon>
        <taxon>BOP clade</taxon>
        <taxon>Oryzoideae</taxon>
        <taxon>Oryzeae</taxon>
        <taxon>Zizaniinae</taxon>
        <taxon>Zizania</taxon>
    </lineage>
</organism>
<name>A0A8J5RNW2_ZIZPA</name>
<dbReference type="AlphaFoldDB" id="A0A8J5RNW2"/>
<reference evidence="1" key="1">
    <citation type="journal article" date="2021" name="bioRxiv">
        <title>Whole Genome Assembly and Annotation of Northern Wild Rice, Zizania palustris L., Supports a Whole Genome Duplication in the Zizania Genus.</title>
        <authorList>
            <person name="Haas M."/>
            <person name="Kono T."/>
            <person name="Macchietto M."/>
            <person name="Millas R."/>
            <person name="McGilp L."/>
            <person name="Shao M."/>
            <person name="Duquette J."/>
            <person name="Hirsch C.N."/>
            <person name="Kimball J."/>
        </authorList>
    </citation>
    <scope>NUCLEOTIDE SEQUENCE</scope>
    <source>
        <tissue evidence="1">Fresh leaf tissue</tissue>
    </source>
</reference>
<reference evidence="1" key="2">
    <citation type="submission" date="2021-02" db="EMBL/GenBank/DDBJ databases">
        <authorList>
            <person name="Kimball J.A."/>
            <person name="Haas M.W."/>
            <person name="Macchietto M."/>
            <person name="Kono T."/>
            <person name="Duquette J."/>
            <person name="Shao M."/>
        </authorList>
    </citation>
    <scope>NUCLEOTIDE SEQUENCE</scope>
    <source>
        <tissue evidence="1">Fresh leaf tissue</tissue>
    </source>
</reference>
<dbReference type="Proteomes" id="UP000729402">
    <property type="component" value="Unassembled WGS sequence"/>
</dbReference>
<keyword evidence="2" id="KW-1185">Reference proteome</keyword>
<accession>A0A8J5RNW2</accession>
<proteinExistence type="predicted"/>
<dbReference type="EMBL" id="JAAALK010000288">
    <property type="protein sequence ID" value="KAG8052677.1"/>
    <property type="molecule type" value="Genomic_DNA"/>
</dbReference>
<sequence>MPPSMASSAQLPSTLAPVLGSSCNVWRLSFGPRYGNRRFDLNLVLGMVVLAHGIELVEGNFKEEDDDEDADE</sequence>
<evidence type="ECO:0000313" key="2">
    <source>
        <dbReference type="Proteomes" id="UP000729402"/>
    </source>
</evidence>
<evidence type="ECO:0000313" key="1">
    <source>
        <dbReference type="EMBL" id="KAG8052677.1"/>
    </source>
</evidence>
<protein>
    <submittedName>
        <fullName evidence="1">Uncharacterized protein</fullName>
    </submittedName>
</protein>